<evidence type="ECO:0000313" key="6">
    <source>
        <dbReference type="Proteomes" id="UP001519307"/>
    </source>
</evidence>
<comment type="caution">
    <text evidence="5">The sequence shown here is derived from an EMBL/GenBank/DDBJ whole genome shotgun (WGS) entry which is preliminary data.</text>
</comment>
<dbReference type="Proteomes" id="UP001519307">
    <property type="component" value="Unassembled WGS sequence"/>
</dbReference>
<name>A0ABS4KWZ4_9CLOT</name>
<dbReference type="SUPFAM" id="SSF58104">
    <property type="entry name" value="Methyl-accepting chemotaxis protein (MCP) signaling domain"/>
    <property type="match status" value="1"/>
</dbReference>
<dbReference type="PANTHER" id="PTHR32089">
    <property type="entry name" value="METHYL-ACCEPTING CHEMOTAXIS PROTEIN MCPB"/>
    <property type="match status" value="1"/>
</dbReference>
<dbReference type="Gene3D" id="1.10.287.950">
    <property type="entry name" value="Methyl-accepting chemotaxis protein"/>
    <property type="match status" value="1"/>
</dbReference>
<protein>
    <submittedName>
        <fullName evidence="5">Ligand-binding sensor protein</fullName>
    </submittedName>
</protein>
<dbReference type="Pfam" id="PF10114">
    <property type="entry name" value="PocR"/>
    <property type="match status" value="1"/>
</dbReference>
<dbReference type="SMART" id="SM00283">
    <property type="entry name" value="MA"/>
    <property type="match status" value="1"/>
</dbReference>
<evidence type="ECO:0000256" key="2">
    <source>
        <dbReference type="ARBA" id="ARBA00029447"/>
    </source>
</evidence>
<evidence type="ECO:0000256" key="1">
    <source>
        <dbReference type="ARBA" id="ARBA00023224"/>
    </source>
</evidence>
<comment type="similarity">
    <text evidence="2">Belongs to the methyl-accepting chemotaxis (MCP) protein family.</text>
</comment>
<organism evidence="5 6">
    <name type="scientific">Clostridium algifaecis</name>
    <dbReference type="NCBI Taxonomy" id="1472040"/>
    <lineage>
        <taxon>Bacteria</taxon>
        <taxon>Bacillati</taxon>
        <taxon>Bacillota</taxon>
        <taxon>Clostridia</taxon>
        <taxon>Eubacteriales</taxon>
        <taxon>Clostridiaceae</taxon>
        <taxon>Clostridium</taxon>
    </lineage>
</organism>
<evidence type="ECO:0000259" key="4">
    <source>
        <dbReference type="PROSITE" id="PS50111"/>
    </source>
</evidence>
<dbReference type="EMBL" id="JAGGLM010000029">
    <property type="protein sequence ID" value="MBP2034031.1"/>
    <property type="molecule type" value="Genomic_DNA"/>
</dbReference>
<dbReference type="InterPro" id="IPR004090">
    <property type="entry name" value="Chemotax_Me-accpt_rcpt"/>
</dbReference>
<accession>A0ABS4KWZ4</accession>
<proteinExistence type="inferred from homology"/>
<dbReference type="PANTHER" id="PTHR32089:SF112">
    <property type="entry name" value="LYSOZYME-LIKE PROTEIN-RELATED"/>
    <property type="match status" value="1"/>
</dbReference>
<dbReference type="InterPro" id="IPR018771">
    <property type="entry name" value="PocR_dom"/>
</dbReference>
<gene>
    <name evidence="5" type="ORF">J2Z42_002750</name>
</gene>
<dbReference type="PROSITE" id="PS50111">
    <property type="entry name" value="CHEMOTAXIS_TRANSDUC_2"/>
    <property type="match status" value="1"/>
</dbReference>
<dbReference type="Pfam" id="PF00015">
    <property type="entry name" value="MCPsignal"/>
    <property type="match status" value="1"/>
</dbReference>
<dbReference type="InterPro" id="IPR004089">
    <property type="entry name" value="MCPsignal_dom"/>
</dbReference>
<dbReference type="PRINTS" id="PR00260">
    <property type="entry name" value="CHEMTRNSDUCR"/>
</dbReference>
<evidence type="ECO:0000313" key="5">
    <source>
        <dbReference type="EMBL" id="MBP2034031.1"/>
    </source>
</evidence>
<keyword evidence="6" id="KW-1185">Reference proteome</keyword>
<reference evidence="5 6" key="1">
    <citation type="submission" date="2021-03" db="EMBL/GenBank/DDBJ databases">
        <title>Genomic Encyclopedia of Type Strains, Phase IV (KMG-IV): sequencing the most valuable type-strain genomes for metagenomic binning, comparative biology and taxonomic classification.</title>
        <authorList>
            <person name="Goeker M."/>
        </authorList>
    </citation>
    <scope>NUCLEOTIDE SEQUENCE [LARGE SCALE GENOMIC DNA]</scope>
    <source>
        <strain evidence="5 6">DSM 28783</strain>
    </source>
</reference>
<sequence>METFNFSKAWINDIELKDVIDIRTFQKFQDDFAKSFGISCITLDTLGSPVTQVSNPTEFCQRFIRTSEEGNNRCKNCDIAGVKESIETGSVSIYKCHAGLIDFSVPIIISGKHLGGIYGGQVSSEKLNEDSIKNMLREINVTNIDAALNSASNVNVVDEDKIKIAADILFVVINTLVEVGTKQFIFKKMFETLKETVSHSSSILQELASFSMEVSQNQITLSSEIQNVSKLTEKIDNISGFIKEISNQTNILGLNAAIEAARSGAAGAGFSVVANEIRKLSQKSKETVENIAVATSSIKTSVYSTESLSNTTLQLTEKQAASIQEVTANLVEVMNIAEDLHKIDQ</sequence>
<dbReference type="RefSeq" id="WP_209703267.1">
    <property type="nucleotide sequence ID" value="NZ_JAGGLM010000029.1"/>
</dbReference>
<evidence type="ECO:0000256" key="3">
    <source>
        <dbReference type="PROSITE-ProRule" id="PRU00284"/>
    </source>
</evidence>
<keyword evidence="1 3" id="KW-0807">Transducer</keyword>
<feature type="domain" description="Methyl-accepting transducer" evidence="4">
    <location>
        <begin position="225"/>
        <end position="345"/>
    </location>
</feature>